<sequence>VPNRYFCADGYDLDGTLQGSPVTFPGASLAEAATYCAAFCTASPACHAFSVSGLPA</sequence>
<evidence type="ECO:0008006" key="3">
    <source>
        <dbReference type="Google" id="ProtNLM"/>
    </source>
</evidence>
<dbReference type="AlphaFoldDB" id="A0A699ZEW5"/>
<dbReference type="EMBL" id="BLLF01001768">
    <property type="protein sequence ID" value="GFH21143.1"/>
    <property type="molecule type" value="Genomic_DNA"/>
</dbReference>
<feature type="non-terminal residue" evidence="1">
    <location>
        <position position="1"/>
    </location>
</feature>
<evidence type="ECO:0000313" key="2">
    <source>
        <dbReference type="Proteomes" id="UP000485058"/>
    </source>
</evidence>
<name>A0A699ZEW5_HAELA</name>
<keyword evidence="2" id="KW-1185">Reference proteome</keyword>
<dbReference type="Proteomes" id="UP000485058">
    <property type="component" value="Unassembled WGS sequence"/>
</dbReference>
<comment type="caution">
    <text evidence="1">The sequence shown here is derived from an EMBL/GenBank/DDBJ whole genome shotgun (WGS) entry which is preliminary data.</text>
</comment>
<accession>A0A699ZEW5</accession>
<protein>
    <recommendedName>
        <fullName evidence="3">Apple domain-containing protein</fullName>
    </recommendedName>
</protein>
<gene>
    <name evidence="1" type="ORF">HaLaN_18385</name>
</gene>
<proteinExistence type="predicted"/>
<evidence type="ECO:0000313" key="1">
    <source>
        <dbReference type="EMBL" id="GFH21143.1"/>
    </source>
</evidence>
<reference evidence="1 2" key="1">
    <citation type="submission" date="2020-02" db="EMBL/GenBank/DDBJ databases">
        <title>Draft genome sequence of Haematococcus lacustris strain NIES-144.</title>
        <authorList>
            <person name="Morimoto D."/>
            <person name="Nakagawa S."/>
            <person name="Yoshida T."/>
            <person name="Sawayama S."/>
        </authorList>
    </citation>
    <scope>NUCLEOTIDE SEQUENCE [LARGE SCALE GENOMIC DNA]</scope>
    <source>
        <strain evidence="1 2">NIES-144</strain>
    </source>
</reference>
<organism evidence="1 2">
    <name type="scientific">Haematococcus lacustris</name>
    <name type="common">Green alga</name>
    <name type="synonym">Haematococcus pluvialis</name>
    <dbReference type="NCBI Taxonomy" id="44745"/>
    <lineage>
        <taxon>Eukaryota</taxon>
        <taxon>Viridiplantae</taxon>
        <taxon>Chlorophyta</taxon>
        <taxon>core chlorophytes</taxon>
        <taxon>Chlorophyceae</taxon>
        <taxon>CS clade</taxon>
        <taxon>Chlamydomonadales</taxon>
        <taxon>Haematococcaceae</taxon>
        <taxon>Haematococcus</taxon>
    </lineage>
</organism>